<protein>
    <submittedName>
        <fullName evidence="9">Starch-binding associating with outer membrane</fullName>
    </submittedName>
</protein>
<dbReference type="Pfam" id="PF07980">
    <property type="entry name" value="SusD_RagB"/>
    <property type="match status" value="1"/>
</dbReference>
<dbReference type="Proteomes" id="UP000183200">
    <property type="component" value="Unassembled WGS sequence"/>
</dbReference>
<gene>
    <name evidence="9" type="ORF">SAMN05421820_102633</name>
</gene>
<keyword evidence="5" id="KW-0998">Cell outer membrane</keyword>
<dbReference type="InterPro" id="IPR012944">
    <property type="entry name" value="SusD_RagB_dom"/>
</dbReference>
<dbReference type="SUPFAM" id="SSF48452">
    <property type="entry name" value="TPR-like"/>
    <property type="match status" value="1"/>
</dbReference>
<dbReference type="Gene3D" id="1.25.40.390">
    <property type="match status" value="1"/>
</dbReference>
<dbReference type="Pfam" id="PF14322">
    <property type="entry name" value="SusD-like_3"/>
    <property type="match status" value="1"/>
</dbReference>
<evidence type="ECO:0000256" key="6">
    <source>
        <dbReference type="SAM" id="SignalP"/>
    </source>
</evidence>
<evidence type="ECO:0000256" key="5">
    <source>
        <dbReference type="ARBA" id="ARBA00023237"/>
    </source>
</evidence>
<dbReference type="PROSITE" id="PS51257">
    <property type="entry name" value="PROKAR_LIPOPROTEIN"/>
    <property type="match status" value="1"/>
</dbReference>
<evidence type="ECO:0000313" key="10">
    <source>
        <dbReference type="Proteomes" id="UP000183200"/>
    </source>
</evidence>
<name>A0A1G9PGK0_9SPHI</name>
<dbReference type="AlphaFoldDB" id="A0A1G9PGK0"/>
<evidence type="ECO:0000256" key="4">
    <source>
        <dbReference type="ARBA" id="ARBA00023136"/>
    </source>
</evidence>
<feature type="chain" id="PRO_5010370673" evidence="6">
    <location>
        <begin position="20"/>
        <end position="516"/>
    </location>
</feature>
<organism evidence="9 10">
    <name type="scientific">Pedobacter steynii</name>
    <dbReference type="NCBI Taxonomy" id="430522"/>
    <lineage>
        <taxon>Bacteria</taxon>
        <taxon>Pseudomonadati</taxon>
        <taxon>Bacteroidota</taxon>
        <taxon>Sphingobacteriia</taxon>
        <taxon>Sphingobacteriales</taxon>
        <taxon>Sphingobacteriaceae</taxon>
        <taxon>Pedobacter</taxon>
    </lineage>
</organism>
<evidence type="ECO:0000256" key="2">
    <source>
        <dbReference type="ARBA" id="ARBA00006275"/>
    </source>
</evidence>
<dbReference type="InterPro" id="IPR011990">
    <property type="entry name" value="TPR-like_helical_dom_sf"/>
</dbReference>
<dbReference type="CDD" id="cd08977">
    <property type="entry name" value="SusD"/>
    <property type="match status" value="1"/>
</dbReference>
<evidence type="ECO:0000256" key="3">
    <source>
        <dbReference type="ARBA" id="ARBA00022729"/>
    </source>
</evidence>
<dbReference type="RefSeq" id="WP_074605480.1">
    <property type="nucleotide sequence ID" value="NZ_FNGY01000002.1"/>
</dbReference>
<feature type="domain" description="SusD-like N-terminal" evidence="8">
    <location>
        <begin position="96"/>
        <end position="232"/>
    </location>
</feature>
<keyword evidence="3 6" id="KW-0732">Signal</keyword>
<sequence>MKKYLALSILLLVAVSSCNKDFLDLNDPTRVFSEDLYKDANGINLAVNGAYASLQDIYGRSATGGTGLYIFGDVASDNSTSVSTGAGIGDFEFFITAPENVNLLSIWRSVYKCIARCNTILDRIDGIAMDQALKDRYKAEVKFIRALTYFNAVRIWGGVPLITKELKTVNEALEYGRETEANVYALIEQDLKDAEHLTTGLPISYPAATTPTSGLGRATRGAAKALLGKVYLTEKKYDLCKAKLGELLPVGANPYGYDLLPNFADVFSISNELNKEIIFSVRYSKTGLGTGSAFFNWFSPTESGSAIARVGGSNGFNTPRKSLFNEYPKVLPSNPATALTTSLDKRRDASFGRFPLTVTNENAVTAYYSKKYVDDQMSIGLDADNDWIVIRYADVLLMYAEAENEISGPAIAKDYVNLVRRRAYGNASGDLTAAQTLDASSLRTAIETERKLELNMEGHRWFDLVRTDRAVAVMNAHFIADQIKIGANVISITADDKLFPIPLKEIQLNPKIIQNP</sequence>
<comment type="similarity">
    <text evidence="2">Belongs to the SusD family.</text>
</comment>
<keyword evidence="4" id="KW-0472">Membrane</keyword>
<dbReference type="EMBL" id="FNGY01000002">
    <property type="protein sequence ID" value="SDL97275.1"/>
    <property type="molecule type" value="Genomic_DNA"/>
</dbReference>
<dbReference type="OrthoDB" id="993981at2"/>
<comment type="subcellular location">
    <subcellularLocation>
        <location evidence="1">Cell outer membrane</location>
    </subcellularLocation>
</comment>
<feature type="domain" description="RagB/SusD" evidence="7">
    <location>
        <begin position="358"/>
        <end position="516"/>
    </location>
</feature>
<keyword evidence="10" id="KW-1185">Reference proteome</keyword>
<proteinExistence type="inferred from homology"/>
<dbReference type="GO" id="GO:0009279">
    <property type="term" value="C:cell outer membrane"/>
    <property type="evidence" value="ECO:0007669"/>
    <property type="project" value="UniProtKB-SubCell"/>
</dbReference>
<dbReference type="InterPro" id="IPR033985">
    <property type="entry name" value="SusD-like_N"/>
</dbReference>
<evidence type="ECO:0000313" key="9">
    <source>
        <dbReference type="EMBL" id="SDL97275.1"/>
    </source>
</evidence>
<evidence type="ECO:0000259" key="8">
    <source>
        <dbReference type="Pfam" id="PF14322"/>
    </source>
</evidence>
<feature type="signal peptide" evidence="6">
    <location>
        <begin position="1"/>
        <end position="19"/>
    </location>
</feature>
<evidence type="ECO:0000259" key="7">
    <source>
        <dbReference type="Pfam" id="PF07980"/>
    </source>
</evidence>
<reference evidence="10" key="1">
    <citation type="submission" date="2016-10" db="EMBL/GenBank/DDBJ databases">
        <authorList>
            <person name="Varghese N."/>
            <person name="Submissions S."/>
        </authorList>
    </citation>
    <scope>NUCLEOTIDE SEQUENCE [LARGE SCALE GENOMIC DNA]</scope>
    <source>
        <strain evidence="10">DSM 19110</strain>
    </source>
</reference>
<accession>A0A1G9PGK0</accession>
<evidence type="ECO:0000256" key="1">
    <source>
        <dbReference type="ARBA" id="ARBA00004442"/>
    </source>
</evidence>